<proteinExistence type="predicted"/>
<evidence type="ECO:0000313" key="3">
    <source>
        <dbReference type="Proteomes" id="UP000242715"/>
    </source>
</evidence>
<keyword evidence="3" id="KW-1185">Reference proteome</keyword>
<feature type="compositionally biased region" description="Polar residues" evidence="1">
    <location>
        <begin position="1"/>
        <end position="10"/>
    </location>
</feature>
<feature type="region of interest" description="Disordered" evidence="1">
    <location>
        <begin position="58"/>
        <end position="84"/>
    </location>
</feature>
<feature type="region of interest" description="Disordered" evidence="1">
    <location>
        <begin position="1"/>
        <end position="42"/>
    </location>
</feature>
<protein>
    <submittedName>
        <fullName evidence="2">Uncharacterized protein</fullName>
    </submittedName>
</protein>
<gene>
    <name evidence="2" type="ORF">TSUD_363950</name>
</gene>
<sequence>MRILIPQSNGPDGRDNGESKDKEDEGGRMMEEEELEREDNVEENDLLAIIPVINANYDQNKSPESNLASTNERDSGRENTNWADSNCILSNSGGLGGFKGGANMKHDQVDKTGFLLAWRGDVVDLKIPALTISLS</sequence>
<feature type="compositionally biased region" description="Basic and acidic residues" evidence="1">
    <location>
        <begin position="12"/>
        <end position="30"/>
    </location>
</feature>
<evidence type="ECO:0000313" key="2">
    <source>
        <dbReference type="EMBL" id="GAU38956.1"/>
    </source>
</evidence>
<name>A0A2Z6N531_TRISU</name>
<reference evidence="3" key="1">
    <citation type="journal article" date="2017" name="Front. Plant Sci.">
        <title>Climate Clever Clovers: New Paradigm to Reduce the Environmental Footprint of Ruminants by Breeding Low Methanogenic Forages Utilizing Haplotype Variation.</title>
        <authorList>
            <person name="Kaur P."/>
            <person name="Appels R."/>
            <person name="Bayer P.E."/>
            <person name="Keeble-Gagnere G."/>
            <person name="Wang J."/>
            <person name="Hirakawa H."/>
            <person name="Shirasawa K."/>
            <person name="Vercoe P."/>
            <person name="Stefanova K."/>
            <person name="Durmic Z."/>
            <person name="Nichols P."/>
            <person name="Revell C."/>
            <person name="Isobe S.N."/>
            <person name="Edwards D."/>
            <person name="Erskine W."/>
        </authorList>
    </citation>
    <scope>NUCLEOTIDE SEQUENCE [LARGE SCALE GENOMIC DNA]</scope>
    <source>
        <strain evidence="3">cv. Daliak</strain>
    </source>
</reference>
<evidence type="ECO:0000256" key="1">
    <source>
        <dbReference type="SAM" id="MobiDB-lite"/>
    </source>
</evidence>
<organism evidence="2 3">
    <name type="scientific">Trifolium subterraneum</name>
    <name type="common">Subterranean clover</name>
    <dbReference type="NCBI Taxonomy" id="3900"/>
    <lineage>
        <taxon>Eukaryota</taxon>
        <taxon>Viridiplantae</taxon>
        <taxon>Streptophyta</taxon>
        <taxon>Embryophyta</taxon>
        <taxon>Tracheophyta</taxon>
        <taxon>Spermatophyta</taxon>
        <taxon>Magnoliopsida</taxon>
        <taxon>eudicotyledons</taxon>
        <taxon>Gunneridae</taxon>
        <taxon>Pentapetalae</taxon>
        <taxon>rosids</taxon>
        <taxon>fabids</taxon>
        <taxon>Fabales</taxon>
        <taxon>Fabaceae</taxon>
        <taxon>Papilionoideae</taxon>
        <taxon>50 kb inversion clade</taxon>
        <taxon>NPAAA clade</taxon>
        <taxon>Hologalegina</taxon>
        <taxon>IRL clade</taxon>
        <taxon>Trifolieae</taxon>
        <taxon>Trifolium</taxon>
    </lineage>
</organism>
<dbReference type="EMBL" id="DF973739">
    <property type="protein sequence ID" value="GAU38956.1"/>
    <property type="molecule type" value="Genomic_DNA"/>
</dbReference>
<dbReference type="Proteomes" id="UP000242715">
    <property type="component" value="Unassembled WGS sequence"/>
</dbReference>
<feature type="compositionally biased region" description="Acidic residues" evidence="1">
    <location>
        <begin position="31"/>
        <end position="42"/>
    </location>
</feature>
<dbReference type="AlphaFoldDB" id="A0A2Z6N531"/>
<accession>A0A2Z6N531</accession>
<feature type="compositionally biased region" description="Polar residues" evidence="1">
    <location>
        <begin position="58"/>
        <end position="70"/>
    </location>
</feature>